<evidence type="ECO:0000313" key="1">
    <source>
        <dbReference type="EMBL" id="ORE12875.1"/>
    </source>
</evidence>
<reference evidence="1 2" key="1">
    <citation type="journal article" date="2016" name="Proc. Natl. Acad. Sci. U.S.A.">
        <title>Lipid metabolic changes in an early divergent fungus govern the establishment of a mutualistic symbiosis with endobacteria.</title>
        <authorList>
            <person name="Lastovetsky O.A."/>
            <person name="Gaspar M.L."/>
            <person name="Mondo S.J."/>
            <person name="LaButti K.M."/>
            <person name="Sandor L."/>
            <person name="Grigoriev I.V."/>
            <person name="Henry S.A."/>
            <person name="Pawlowska T.E."/>
        </authorList>
    </citation>
    <scope>NUCLEOTIDE SEQUENCE [LARGE SCALE GENOMIC DNA]</scope>
    <source>
        <strain evidence="1 2">ATCC 11559</strain>
    </source>
</reference>
<gene>
    <name evidence="1" type="ORF">BCV71DRAFT_268806</name>
</gene>
<proteinExistence type="predicted"/>
<dbReference type="EMBL" id="KV921592">
    <property type="protein sequence ID" value="ORE12875.1"/>
    <property type="molecule type" value="Genomic_DNA"/>
</dbReference>
<sequence>MEHKPPRASPSDGFVKMANCLKGLPRQSHQERCGPFGIDGVRSSLQYKAFAIDLKYHVMYRLIEIGTFYLPRDYNNLDIMLGAKLSWKQHAKKKQFDETAMMVTCVYHHLPPPSIRLAEDQFKFLLQNLDPVRLTHAAQKLDFSNYFHKRIVMVASSAVILSIFTEHHLHCKNVKSWGVFQVMMYRVWVDAAVRSMEQCVD</sequence>
<evidence type="ECO:0000313" key="2">
    <source>
        <dbReference type="Proteomes" id="UP000242381"/>
    </source>
</evidence>
<name>A0A1X0RLH2_RHIZD</name>
<organism evidence="1 2">
    <name type="scientific">Rhizopus microsporus</name>
    <dbReference type="NCBI Taxonomy" id="58291"/>
    <lineage>
        <taxon>Eukaryota</taxon>
        <taxon>Fungi</taxon>
        <taxon>Fungi incertae sedis</taxon>
        <taxon>Mucoromycota</taxon>
        <taxon>Mucoromycotina</taxon>
        <taxon>Mucoromycetes</taxon>
        <taxon>Mucorales</taxon>
        <taxon>Mucorineae</taxon>
        <taxon>Rhizopodaceae</taxon>
        <taxon>Rhizopus</taxon>
    </lineage>
</organism>
<dbReference type="AlphaFoldDB" id="A0A1X0RLH2"/>
<accession>A0A1X0RLH2</accession>
<protein>
    <submittedName>
        <fullName evidence="1">Uncharacterized protein</fullName>
    </submittedName>
</protein>
<dbReference type="Proteomes" id="UP000242381">
    <property type="component" value="Unassembled WGS sequence"/>
</dbReference>